<evidence type="ECO:0000313" key="7">
    <source>
        <dbReference type="EMBL" id="PIN14921.1"/>
    </source>
</evidence>
<feature type="domain" description="BHLH" evidence="6">
    <location>
        <begin position="116"/>
        <end position="165"/>
    </location>
</feature>
<dbReference type="CDD" id="cd11393">
    <property type="entry name" value="bHLH_AtbHLH_like"/>
    <property type="match status" value="1"/>
</dbReference>
<keyword evidence="8" id="KW-1185">Reference proteome</keyword>
<dbReference type="InterPro" id="IPR045843">
    <property type="entry name" value="IND-like"/>
</dbReference>
<dbReference type="STRING" id="429701.A0A2G9HBM2"/>
<dbReference type="PANTHER" id="PTHR45914">
    <property type="entry name" value="TRANSCRIPTION FACTOR HEC3-RELATED"/>
    <property type="match status" value="1"/>
</dbReference>
<dbReference type="InterPro" id="IPR036638">
    <property type="entry name" value="HLH_DNA-bd_sf"/>
</dbReference>
<keyword evidence="4" id="KW-0804">Transcription</keyword>
<evidence type="ECO:0000256" key="1">
    <source>
        <dbReference type="ARBA" id="ARBA00004123"/>
    </source>
</evidence>
<evidence type="ECO:0000256" key="5">
    <source>
        <dbReference type="ARBA" id="ARBA00023242"/>
    </source>
</evidence>
<dbReference type="Gene3D" id="4.10.280.10">
    <property type="entry name" value="Helix-loop-helix DNA-binding domain"/>
    <property type="match status" value="1"/>
</dbReference>
<reference evidence="8" key="1">
    <citation type="journal article" date="2018" name="Gigascience">
        <title>Genome assembly of the Pink Ipe (Handroanthus impetiginosus, Bignoniaceae), a highly valued, ecologically keystone Neotropical timber forest tree.</title>
        <authorList>
            <person name="Silva-Junior O.B."/>
            <person name="Grattapaglia D."/>
            <person name="Novaes E."/>
            <person name="Collevatti R.G."/>
        </authorList>
    </citation>
    <scope>NUCLEOTIDE SEQUENCE [LARGE SCALE GENOMIC DNA]</scope>
    <source>
        <strain evidence="8">cv. UFG-1</strain>
    </source>
</reference>
<evidence type="ECO:0000256" key="4">
    <source>
        <dbReference type="ARBA" id="ARBA00023163"/>
    </source>
</evidence>
<evidence type="ECO:0000313" key="8">
    <source>
        <dbReference type="Proteomes" id="UP000231279"/>
    </source>
</evidence>
<protein>
    <recommendedName>
        <fullName evidence="6">BHLH domain-containing protein</fullName>
    </recommendedName>
</protein>
<dbReference type="Proteomes" id="UP000231279">
    <property type="component" value="Unassembled WGS sequence"/>
</dbReference>
<dbReference type="OrthoDB" id="1610519at2759"/>
<comment type="subcellular location">
    <subcellularLocation>
        <location evidence="1">Nucleus</location>
    </subcellularLocation>
</comment>
<keyword evidence="3" id="KW-0238">DNA-binding</keyword>
<evidence type="ECO:0000259" key="6">
    <source>
        <dbReference type="PROSITE" id="PS50888"/>
    </source>
</evidence>
<name>A0A2G9HBM2_9LAMI</name>
<dbReference type="InterPro" id="IPR045239">
    <property type="entry name" value="bHLH95_bHLH"/>
</dbReference>
<dbReference type="PROSITE" id="PS50888">
    <property type="entry name" value="BHLH"/>
    <property type="match status" value="1"/>
</dbReference>
<dbReference type="EMBL" id="NKXS01002184">
    <property type="protein sequence ID" value="PIN14921.1"/>
    <property type="molecule type" value="Genomic_DNA"/>
</dbReference>
<dbReference type="GO" id="GO:0003700">
    <property type="term" value="F:DNA-binding transcription factor activity"/>
    <property type="evidence" value="ECO:0007669"/>
    <property type="project" value="InterPro"/>
</dbReference>
<keyword evidence="2" id="KW-0805">Transcription regulation</keyword>
<evidence type="ECO:0000256" key="2">
    <source>
        <dbReference type="ARBA" id="ARBA00023015"/>
    </source>
</evidence>
<dbReference type="AlphaFoldDB" id="A0A2G9HBM2"/>
<evidence type="ECO:0000256" key="3">
    <source>
        <dbReference type="ARBA" id="ARBA00023125"/>
    </source>
</evidence>
<dbReference type="GO" id="GO:0005634">
    <property type="term" value="C:nucleus"/>
    <property type="evidence" value="ECO:0007669"/>
    <property type="project" value="UniProtKB-SubCell"/>
</dbReference>
<comment type="caution">
    <text evidence="7">The sequence shown here is derived from an EMBL/GenBank/DDBJ whole genome shotgun (WGS) entry which is preliminary data.</text>
</comment>
<gene>
    <name evidence="7" type="ORF">CDL12_12431</name>
</gene>
<dbReference type="GO" id="GO:0003677">
    <property type="term" value="F:DNA binding"/>
    <property type="evidence" value="ECO:0007669"/>
    <property type="project" value="UniProtKB-KW"/>
</dbReference>
<sequence length="258" mass="28853">MNEEFKFQTQPPLLGGGEASSAVDEAYINGVCAGLNFRSLLTYGSSYPPPEIHNALKMPKIEPVFTLNDGVSAEPPPYNFFSEATSSSFHHQLPNLLSLELPQNTGPVDVETPMLSRPRVRKQRRRRQHQKLSDKTRCLQKLLPWDEKMDMATVLEEAYKYIRFLQAQVSVLQSMPYESSAAAVSGRTTNIGGGDLDRLNRQQLLQVVLNSPVAQTQLCSNGCCLYSVEQLVLLKKNAERKALYHQLLDSSNPNSFLP</sequence>
<dbReference type="PANTHER" id="PTHR45914:SF24">
    <property type="entry name" value="BHLH DOMAIN-CONTAINING PROTEIN"/>
    <property type="match status" value="1"/>
</dbReference>
<dbReference type="SUPFAM" id="SSF47459">
    <property type="entry name" value="HLH, helix-loop-helix DNA-binding domain"/>
    <property type="match status" value="1"/>
</dbReference>
<proteinExistence type="predicted"/>
<organism evidence="7 8">
    <name type="scientific">Handroanthus impetiginosus</name>
    <dbReference type="NCBI Taxonomy" id="429701"/>
    <lineage>
        <taxon>Eukaryota</taxon>
        <taxon>Viridiplantae</taxon>
        <taxon>Streptophyta</taxon>
        <taxon>Embryophyta</taxon>
        <taxon>Tracheophyta</taxon>
        <taxon>Spermatophyta</taxon>
        <taxon>Magnoliopsida</taxon>
        <taxon>eudicotyledons</taxon>
        <taxon>Gunneridae</taxon>
        <taxon>Pentapetalae</taxon>
        <taxon>asterids</taxon>
        <taxon>lamiids</taxon>
        <taxon>Lamiales</taxon>
        <taxon>Bignoniaceae</taxon>
        <taxon>Crescentiina</taxon>
        <taxon>Tabebuia alliance</taxon>
        <taxon>Handroanthus</taxon>
    </lineage>
</organism>
<dbReference type="GO" id="GO:0046983">
    <property type="term" value="F:protein dimerization activity"/>
    <property type="evidence" value="ECO:0007669"/>
    <property type="project" value="InterPro"/>
</dbReference>
<accession>A0A2G9HBM2</accession>
<keyword evidence="5" id="KW-0539">Nucleus</keyword>
<dbReference type="InterPro" id="IPR011598">
    <property type="entry name" value="bHLH_dom"/>
</dbReference>